<evidence type="ECO:0000256" key="2">
    <source>
        <dbReference type="ARBA" id="ARBA00024200"/>
    </source>
</evidence>
<name>A0A3N2DXQ8_9GAMM</name>
<dbReference type="PANTHER" id="PTHR33359">
    <property type="entry name" value="MOLYBDOPTERIN SYNTHASE SULFUR CARRIER SUBUNIT"/>
    <property type="match status" value="1"/>
</dbReference>
<dbReference type="InterPro" id="IPR003749">
    <property type="entry name" value="ThiS/MoaD-like"/>
</dbReference>
<dbReference type="PANTHER" id="PTHR33359:SF1">
    <property type="entry name" value="MOLYBDOPTERIN SYNTHASE SULFUR CARRIER SUBUNIT"/>
    <property type="match status" value="1"/>
</dbReference>
<evidence type="ECO:0000313" key="5">
    <source>
        <dbReference type="Proteomes" id="UP000275394"/>
    </source>
</evidence>
<reference evidence="4 5" key="1">
    <citation type="submission" date="2018-11" db="EMBL/GenBank/DDBJ databases">
        <title>Genomic Encyclopedia of Type Strains, Phase IV (KMG-IV): sequencing the most valuable type-strain genomes for metagenomic binning, comparative biology and taxonomic classification.</title>
        <authorList>
            <person name="Goeker M."/>
        </authorList>
    </citation>
    <scope>NUCLEOTIDE SEQUENCE [LARGE SCALE GENOMIC DNA]</scope>
    <source>
        <strain evidence="4 5">DSM 100316</strain>
    </source>
</reference>
<dbReference type="InterPro" id="IPR012675">
    <property type="entry name" value="Beta-grasp_dom_sf"/>
</dbReference>
<gene>
    <name evidence="4" type="ORF">EDC56_0152</name>
</gene>
<comment type="similarity">
    <text evidence="2">Belongs to the MoaD family.</text>
</comment>
<dbReference type="OrthoDB" id="9801945at2"/>
<dbReference type="GO" id="GO:1990133">
    <property type="term" value="C:molybdopterin adenylyltransferase complex"/>
    <property type="evidence" value="ECO:0007669"/>
    <property type="project" value="TreeGrafter"/>
</dbReference>
<accession>A0A3N2DXQ8</accession>
<organism evidence="4 5">
    <name type="scientific">Sinobacterium caligoides</name>
    <dbReference type="NCBI Taxonomy" id="933926"/>
    <lineage>
        <taxon>Bacteria</taxon>
        <taxon>Pseudomonadati</taxon>
        <taxon>Pseudomonadota</taxon>
        <taxon>Gammaproteobacteria</taxon>
        <taxon>Cellvibrionales</taxon>
        <taxon>Spongiibacteraceae</taxon>
        <taxon>Sinobacterium</taxon>
    </lineage>
</organism>
<dbReference type="CDD" id="cd00754">
    <property type="entry name" value="Ubl_MoaD"/>
    <property type="match status" value="1"/>
</dbReference>
<dbReference type="AlphaFoldDB" id="A0A3N2DXQ8"/>
<keyword evidence="1" id="KW-0547">Nucleotide-binding</keyword>
<dbReference type="Gene3D" id="3.10.20.30">
    <property type="match status" value="1"/>
</dbReference>
<evidence type="ECO:0000256" key="1">
    <source>
        <dbReference type="ARBA" id="ARBA00022741"/>
    </source>
</evidence>
<dbReference type="GO" id="GO:0000166">
    <property type="term" value="F:nucleotide binding"/>
    <property type="evidence" value="ECO:0007669"/>
    <property type="project" value="UniProtKB-KW"/>
</dbReference>
<dbReference type="Proteomes" id="UP000275394">
    <property type="component" value="Unassembled WGS sequence"/>
</dbReference>
<dbReference type="Pfam" id="PF02597">
    <property type="entry name" value="ThiS"/>
    <property type="match status" value="1"/>
</dbReference>
<protein>
    <recommendedName>
        <fullName evidence="3">Molybdopterin synthase sulfur carrier subunit</fullName>
    </recommendedName>
</protein>
<dbReference type="EMBL" id="RKHR01000003">
    <property type="protein sequence ID" value="ROS04646.1"/>
    <property type="molecule type" value="Genomic_DNA"/>
</dbReference>
<dbReference type="InterPro" id="IPR016155">
    <property type="entry name" value="Mopterin_synth/thiamin_S_b"/>
</dbReference>
<proteinExistence type="inferred from homology"/>
<dbReference type="RefSeq" id="WP_123710634.1">
    <property type="nucleotide sequence ID" value="NZ_RKHR01000003.1"/>
</dbReference>
<dbReference type="UniPathway" id="UPA00344"/>
<evidence type="ECO:0000256" key="3">
    <source>
        <dbReference type="ARBA" id="ARBA00024247"/>
    </source>
</evidence>
<evidence type="ECO:0000313" key="4">
    <source>
        <dbReference type="EMBL" id="ROS04646.1"/>
    </source>
</evidence>
<sequence length="83" mass="8963">MITVLFFAKVREDLDCRSLQVSAQGLLTIADLKRSLIAAHGGRWQQVLEASNLICACNQQVVEADSAIKDGDEVAFYPPVTGG</sequence>
<dbReference type="InterPro" id="IPR044672">
    <property type="entry name" value="MOCS2A"/>
</dbReference>
<dbReference type="SUPFAM" id="SSF54285">
    <property type="entry name" value="MoaD/ThiS"/>
    <property type="match status" value="1"/>
</dbReference>
<keyword evidence="5" id="KW-1185">Reference proteome</keyword>
<comment type="caution">
    <text evidence="4">The sequence shown here is derived from an EMBL/GenBank/DDBJ whole genome shotgun (WGS) entry which is preliminary data.</text>
</comment>
<dbReference type="GO" id="GO:0006777">
    <property type="term" value="P:Mo-molybdopterin cofactor biosynthetic process"/>
    <property type="evidence" value="ECO:0007669"/>
    <property type="project" value="InterPro"/>
</dbReference>